<reference evidence="1 2" key="1">
    <citation type="journal article" date="2012" name="PLoS Pathog.">
        <title>The genome of the obligate intracellular parasite Trachipleistophora hominis: new insights into microsporidian genome dynamics and reductive evolution.</title>
        <authorList>
            <person name="Heinz E."/>
            <person name="Williams T.A."/>
            <person name="Nakjang S."/>
            <person name="Noel C.J."/>
            <person name="Swan D.C."/>
            <person name="Goldberg A.V."/>
            <person name="Harris S.R."/>
            <person name="Weinmaier T."/>
            <person name="Markert S."/>
            <person name="Becher D."/>
            <person name="Bernhardt J."/>
            <person name="Dagan T."/>
            <person name="Hacker C."/>
            <person name="Lucocq J.M."/>
            <person name="Schweder T."/>
            <person name="Rattei T."/>
            <person name="Hall N."/>
            <person name="Hirt R.P."/>
            <person name="Embley T.M."/>
        </authorList>
    </citation>
    <scope>NUCLEOTIDE SEQUENCE [LARGE SCALE GENOMIC DNA]</scope>
</reference>
<dbReference type="HOGENOM" id="CLU_3417319_0_0_1"/>
<evidence type="ECO:0000313" key="2">
    <source>
        <dbReference type="Proteomes" id="UP000011185"/>
    </source>
</evidence>
<dbReference type="EMBL" id="JH993832">
    <property type="protein sequence ID" value="ELQ76622.1"/>
    <property type="molecule type" value="Genomic_DNA"/>
</dbReference>
<dbReference type="VEuPathDB" id="MicrosporidiaDB:THOM_0338"/>
<keyword evidence="2" id="KW-1185">Reference proteome</keyword>
<gene>
    <name evidence="1" type="ORF">THOM_0338</name>
</gene>
<evidence type="ECO:0000313" key="1">
    <source>
        <dbReference type="EMBL" id="ELQ76622.1"/>
    </source>
</evidence>
<dbReference type="InParanoid" id="L7K0D5"/>
<sequence length="26" mass="2933">MVGPSGSEECVELVRCIVMIVQHIFR</sequence>
<proteinExistence type="predicted"/>
<organism evidence="1 2">
    <name type="scientific">Trachipleistophora hominis</name>
    <name type="common">Microsporidian parasite</name>
    <dbReference type="NCBI Taxonomy" id="72359"/>
    <lineage>
        <taxon>Eukaryota</taxon>
        <taxon>Fungi</taxon>
        <taxon>Fungi incertae sedis</taxon>
        <taxon>Microsporidia</taxon>
        <taxon>Pleistophoridae</taxon>
        <taxon>Trachipleistophora</taxon>
    </lineage>
</organism>
<dbReference type="AlphaFoldDB" id="L7K0D5"/>
<accession>L7K0D5</accession>
<protein>
    <submittedName>
        <fullName evidence="1">Uncharacterized protein</fullName>
    </submittedName>
</protein>
<dbReference type="Proteomes" id="UP000011185">
    <property type="component" value="Unassembled WGS sequence"/>
</dbReference>
<name>L7K0D5_TRAHO</name>